<dbReference type="RefSeq" id="WP_349298481.1">
    <property type="nucleotide sequence ID" value="NZ_JBEDNQ010000005.1"/>
</dbReference>
<evidence type="ECO:0000256" key="2">
    <source>
        <dbReference type="ARBA" id="ARBA00023125"/>
    </source>
</evidence>
<dbReference type="CDD" id="cd06267">
    <property type="entry name" value="PBP1_LacI_sugar_binding-like"/>
    <property type="match status" value="1"/>
</dbReference>
<evidence type="ECO:0000313" key="5">
    <source>
        <dbReference type="EMBL" id="MEQ3551401.1"/>
    </source>
</evidence>
<keyword evidence="6" id="KW-1185">Reference proteome</keyword>
<dbReference type="EMBL" id="JBEDNQ010000005">
    <property type="protein sequence ID" value="MEQ3551401.1"/>
    <property type="molecule type" value="Genomic_DNA"/>
</dbReference>
<dbReference type="PROSITE" id="PS50932">
    <property type="entry name" value="HTH_LACI_2"/>
    <property type="match status" value="1"/>
</dbReference>
<proteinExistence type="predicted"/>
<keyword evidence="3" id="KW-0804">Transcription</keyword>
<evidence type="ECO:0000256" key="3">
    <source>
        <dbReference type="ARBA" id="ARBA00023163"/>
    </source>
</evidence>
<reference evidence="5 6" key="1">
    <citation type="submission" date="2024-03" db="EMBL/GenBank/DDBJ databases">
        <title>Draft genome sequence of Pseudonocardia nematodicida JCM 31783.</title>
        <authorList>
            <person name="Butdee W."/>
            <person name="Duangmal K."/>
        </authorList>
    </citation>
    <scope>NUCLEOTIDE SEQUENCE [LARGE SCALE GENOMIC DNA]</scope>
    <source>
        <strain evidence="5 6">JCM 31783</strain>
    </source>
</reference>
<dbReference type="InterPro" id="IPR028082">
    <property type="entry name" value="Peripla_BP_I"/>
</dbReference>
<dbReference type="InterPro" id="IPR000843">
    <property type="entry name" value="HTH_LacI"/>
</dbReference>
<dbReference type="GO" id="GO:0003677">
    <property type="term" value="F:DNA binding"/>
    <property type="evidence" value="ECO:0007669"/>
    <property type="project" value="UniProtKB-KW"/>
</dbReference>
<dbReference type="InterPro" id="IPR046335">
    <property type="entry name" value="LacI/GalR-like_sensor"/>
</dbReference>
<dbReference type="SUPFAM" id="SSF53822">
    <property type="entry name" value="Periplasmic binding protein-like I"/>
    <property type="match status" value="1"/>
</dbReference>
<organism evidence="5 6">
    <name type="scientific">Pseudonocardia nematodicida</name>
    <dbReference type="NCBI Taxonomy" id="1206997"/>
    <lineage>
        <taxon>Bacteria</taxon>
        <taxon>Bacillati</taxon>
        <taxon>Actinomycetota</taxon>
        <taxon>Actinomycetes</taxon>
        <taxon>Pseudonocardiales</taxon>
        <taxon>Pseudonocardiaceae</taxon>
        <taxon>Pseudonocardia</taxon>
    </lineage>
</organism>
<evidence type="ECO:0000313" key="6">
    <source>
        <dbReference type="Proteomes" id="UP001494902"/>
    </source>
</evidence>
<dbReference type="Proteomes" id="UP001494902">
    <property type="component" value="Unassembled WGS sequence"/>
</dbReference>
<dbReference type="PROSITE" id="PS00356">
    <property type="entry name" value="HTH_LACI_1"/>
    <property type="match status" value="1"/>
</dbReference>
<sequence length="331" mass="34628">MTARPTIYDVARAAGVSPSTVSRALSRPGRVSAHTADLIRRVAAELGYARSRETAPSAPPSVVALVMSDITNPHSSEIVRGAEEEAAAAGYTMLLCDTRESADREAAVLRRVLPVVDGVLLASSRLTDDEVGAVGRRRPTIVLNRALPDVPSIVLDNERGARLVVEHLHGLGHRRIGYVSGPATSPAEAERRAGIELTCRELGVELVRFASTVPTIEGGAELAGAVADSSASAVVAYNDLLTVGVLHALGRRGVSVPGDVAVAGFDNVELARLVSPQLTSVGAPLSTMGASAMRNLLQRVAAPGRTATRSVRLPVRLIVRESTAGAQDRSR</sequence>
<keyword evidence="1" id="KW-0805">Transcription regulation</keyword>
<dbReference type="SUPFAM" id="SSF47413">
    <property type="entry name" value="lambda repressor-like DNA-binding domains"/>
    <property type="match status" value="1"/>
</dbReference>
<dbReference type="PANTHER" id="PTHR30146">
    <property type="entry name" value="LACI-RELATED TRANSCRIPTIONAL REPRESSOR"/>
    <property type="match status" value="1"/>
</dbReference>
<comment type="caution">
    <text evidence="5">The sequence shown here is derived from an EMBL/GenBank/DDBJ whole genome shotgun (WGS) entry which is preliminary data.</text>
</comment>
<dbReference type="Pfam" id="PF13377">
    <property type="entry name" value="Peripla_BP_3"/>
    <property type="match status" value="1"/>
</dbReference>
<dbReference type="SMART" id="SM00354">
    <property type="entry name" value="HTH_LACI"/>
    <property type="match status" value="1"/>
</dbReference>
<protein>
    <submittedName>
        <fullName evidence="5">LacI family DNA-binding transcriptional regulator</fullName>
    </submittedName>
</protein>
<dbReference type="Gene3D" id="3.40.50.2300">
    <property type="match status" value="2"/>
</dbReference>
<dbReference type="PRINTS" id="PR00036">
    <property type="entry name" value="HTHLACI"/>
</dbReference>
<gene>
    <name evidence="5" type="ORF">WIS52_13065</name>
</gene>
<dbReference type="PANTHER" id="PTHR30146:SF138">
    <property type="entry name" value="TRANSCRIPTIONAL REGULATORY PROTEIN"/>
    <property type="match status" value="1"/>
</dbReference>
<dbReference type="InterPro" id="IPR010982">
    <property type="entry name" value="Lambda_DNA-bd_dom_sf"/>
</dbReference>
<name>A0ABV1KA97_9PSEU</name>
<keyword evidence="2 5" id="KW-0238">DNA-binding</keyword>
<accession>A0ABV1KA97</accession>
<dbReference type="CDD" id="cd01392">
    <property type="entry name" value="HTH_LacI"/>
    <property type="match status" value="1"/>
</dbReference>
<dbReference type="Pfam" id="PF00356">
    <property type="entry name" value="LacI"/>
    <property type="match status" value="1"/>
</dbReference>
<evidence type="ECO:0000259" key="4">
    <source>
        <dbReference type="PROSITE" id="PS50932"/>
    </source>
</evidence>
<dbReference type="Gene3D" id="1.10.260.40">
    <property type="entry name" value="lambda repressor-like DNA-binding domains"/>
    <property type="match status" value="1"/>
</dbReference>
<evidence type="ECO:0000256" key="1">
    <source>
        <dbReference type="ARBA" id="ARBA00023015"/>
    </source>
</evidence>
<feature type="domain" description="HTH lacI-type" evidence="4">
    <location>
        <begin position="5"/>
        <end position="59"/>
    </location>
</feature>